<proteinExistence type="predicted"/>
<dbReference type="Proteomes" id="UP000053676">
    <property type="component" value="Unassembled WGS sequence"/>
</dbReference>
<dbReference type="AlphaFoldDB" id="W2SV44"/>
<sequence>MIGPFPFTGFVRLILLPDVTLQSTPEFKPIKSRVGLLVILTSCVVAHPQFGGLPGGPQPGLL</sequence>
<dbReference type="KEGG" id="nai:NECAME_13508"/>
<evidence type="ECO:0000313" key="2">
    <source>
        <dbReference type="EMBL" id="ETN73505.1"/>
    </source>
</evidence>
<evidence type="ECO:0000313" key="3">
    <source>
        <dbReference type="Proteomes" id="UP000053676"/>
    </source>
</evidence>
<name>W2SV44_NECAM</name>
<gene>
    <name evidence="2" type="ORF">NECAME_13508</name>
</gene>
<reference evidence="3" key="1">
    <citation type="journal article" date="2014" name="Nat. Genet.">
        <title>Genome of the human hookworm Necator americanus.</title>
        <authorList>
            <person name="Tang Y.T."/>
            <person name="Gao X."/>
            <person name="Rosa B.A."/>
            <person name="Abubucker S."/>
            <person name="Hallsworth-Pepin K."/>
            <person name="Martin J."/>
            <person name="Tyagi R."/>
            <person name="Heizer E."/>
            <person name="Zhang X."/>
            <person name="Bhonagiri-Palsikar V."/>
            <person name="Minx P."/>
            <person name="Warren W.C."/>
            <person name="Wang Q."/>
            <person name="Zhan B."/>
            <person name="Hotez P.J."/>
            <person name="Sternberg P.W."/>
            <person name="Dougall A."/>
            <person name="Gaze S.T."/>
            <person name="Mulvenna J."/>
            <person name="Sotillo J."/>
            <person name="Ranganathan S."/>
            <person name="Rabelo E.M."/>
            <person name="Wilson R.K."/>
            <person name="Felgner P.L."/>
            <person name="Bethony J."/>
            <person name="Hawdon J.M."/>
            <person name="Gasser R.B."/>
            <person name="Loukas A."/>
            <person name="Mitreva M."/>
        </authorList>
    </citation>
    <scope>NUCLEOTIDE SEQUENCE [LARGE SCALE GENOMIC DNA]</scope>
</reference>
<feature type="signal peptide" evidence="1">
    <location>
        <begin position="1"/>
        <end position="21"/>
    </location>
</feature>
<accession>W2SV44</accession>
<organism evidence="2 3">
    <name type="scientific">Necator americanus</name>
    <name type="common">Human hookworm</name>
    <dbReference type="NCBI Taxonomy" id="51031"/>
    <lineage>
        <taxon>Eukaryota</taxon>
        <taxon>Metazoa</taxon>
        <taxon>Ecdysozoa</taxon>
        <taxon>Nematoda</taxon>
        <taxon>Chromadorea</taxon>
        <taxon>Rhabditida</taxon>
        <taxon>Rhabditina</taxon>
        <taxon>Rhabditomorpha</taxon>
        <taxon>Strongyloidea</taxon>
        <taxon>Ancylostomatidae</taxon>
        <taxon>Bunostominae</taxon>
        <taxon>Necator</taxon>
    </lineage>
</organism>
<evidence type="ECO:0000256" key="1">
    <source>
        <dbReference type="SAM" id="SignalP"/>
    </source>
</evidence>
<keyword evidence="1" id="KW-0732">Signal</keyword>
<feature type="chain" id="PRO_5004824665" evidence="1">
    <location>
        <begin position="22"/>
        <end position="62"/>
    </location>
</feature>
<dbReference type="EMBL" id="KI660571">
    <property type="protein sequence ID" value="ETN73505.1"/>
    <property type="molecule type" value="Genomic_DNA"/>
</dbReference>
<keyword evidence="3" id="KW-1185">Reference proteome</keyword>
<protein>
    <submittedName>
        <fullName evidence="2">Uncharacterized protein</fullName>
    </submittedName>
</protein>